<accession>A0A7X0F5K9</accession>
<proteinExistence type="predicted"/>
<gene>
    <name evidence="2" type="ORF">GGR00_001310</name>
</gene>
<comment type="caution">
    <text evidence="2">The sequence shown here is derived from an EMBL/GenBank/DDBJ whole genome shotgun (WGS) entry which is preliminary data.</text>
</comment>
<name>A0A7X0F5K9_9HYPH</name>
<dbReference type="RefSeq" id="WP_184698649.1">
    <property type="nucleotide sequence ID" value="NZ_BAABEG010000001.1"/>
</dbReference>
<dbReference type="EMBL" id="JACHOU010000002">
    <property type="protein sequence ID" value="MBB6353542.1"/>
    <property type="molecule type" value="Genomic_DNA"/>
</dbReference>
<dbReference type="Proteomes" id="UP000536262">
    <property type="component" value="Unassembled WGS sequence"/>
</dbReference>
<evidence type="ECO:0000313" key="3">
    <source>
        <dbReference type="Proteomes" id="UP000536262"/>
    </source>
</evidence>
<dbReference type="AlphaFoldDB" id="A0A7X0F5K9"/>
<feature type="region of interest" description="Disordered" evidence="1">
    <location>
        <begin position="12"/>
        <end position="32"/>
    </location>
</feature>
<keyword evidence="3" id="KW-1185">Reference proteome</keyword>
<evidence type="ECO:0000256" key="1">
    <source>
        <dbReference type="SAM" id="MobiDB-lite"/>
    </source>
</evidence>
<sequence>MKLTSKQREFLIRARRDTHADGSGSGARPHDRREIFTATTLHRKGLVTLPAAWTLFSGCRITEAGRALISKEQDNG</sequence>
<reference evidence="2 3" key="1">
    <citation type="submission" date="2020-08" db="EMBL/GenBank/DDBJ databases">
        <title>Genomic Encyclopedia of Type Strains, Phase IV (KMG-IV): sequencing the most valuable type-strain genomes for metagenomic binning, comparative biology and taxonomic classification.</title>
        <authorList>
            <person name="Goeker M."/>
        </authorList>
    </citation>
    <scope>NUCLEOTIDE SEQUENCE [LARGE SCALE GENOMIC DNA]</scope>
    <source>
        <strain evidence="2 3">DSM 7051</strain>
    </source>
</reference>
<protein>
    <submittedName>
        <fullName evidence="2">Uncharacterized protein</fullName>
    </submittedName>
</protein>
<evidence type="ECO:0000313" key="2">
    <source>
        <dbReference type="EMBL" id="MBB6353542.1"/>
    </source>
</evidence>
<organism evidence="2 3">
    <name type="scientific">Aminobacter aganoensis</name>
    <dbReference type="NCBI Taxonomy" id="83264"/>
    <lineage>
        <taxon>Bacteria</taxon>
        <taxon>Pseudomonadati</taxon>
        <taxon>Pseudomonadota</taxon>
        <taxon>Alphaproteobacteria</taxon>
        <taxon>Hyphomicrobiales</taxon>
        <taxon>Phyllobacteriaceae</taxon>
        <taxon>Aminobacter</taxon>
    </lineage>
</organism>